<dbReference type="PANTHER" id="PTHR43566">
    <property type="entry name" value="CONSERVED PROTEIN"/>
    <property type="match status" value="1"/>
</dbReference>
<dbReference type="Proteomes" id="UP000253606">
    <property type="component" value="Chromosome"/>
</dbReference>
<evidence type="ECO:0000313" key="3">
    <source>
        <dbReference type="Proteomes" id="UP000253606"/>
    </source>
</evidence>
<dbReference type="RefSeq" id="WP_201759049.1">
    <property type="nucleotide sequence ID" value="NZ_CP030840.1"/>
</dbReference>
<keyword evidence="3" id="KW-1185">Reference proteome</keyword>
<proteinExistence type="predicted"/>
<dbReference type="EMBL" id="CP030840">
    <property type="protein sequence ID" value="AXC09685.1"/>
    <property type="molecule type" value="Genomic_DNA"/>
</dbReference>
<dbReference type="KEGG" id="abas:ACPOL_0302"/>
<dbReference type="InterPro" id="IPR025420">
    <property type="entry name" value="DUF4143"/>
</dbReference>
<accession>A0A2Z5FTC6</accession>
<dbReference type="AlphaFoldDB" id="A0A2Z5FTC6"/>
<dbReference type="Pfam" id="PF13635">
    <property type="entry name" value="DUF4143"/>
    <property type="match status" value="1"/>
</dbReference>
<evidence type="ECO:0000259" key="1">
    <source>
        <dbReference type="Pfam" id="PF13635"/>
    </source>
</evidence>
<reference evidence="2 3" key="1">
    <citation type="journal article" date="2018" name="Front. Microbiol.">
        <title>Hydrolytic Capabilities as a Key to Environmental Success: Chitinolytic and Cellulolytic Acidobacteria From Acidic Sub-arctic Soils and Boreal Peatlands.</title>
        <authorList>
            <person name="Belova S.E."/>
            <person name="Ravin N.V."/>
            <person name="Pankratov T.A."/>
            <person name="Rakitin A.L."/>
            <person name="Ivanova A.A."/>
            <person name="Beletsky A.V."/>
            <person name="Mardanov A.V."/>
            <person name="Sinninghe Damste J.S."/>
            <person name="Dedysh S.N."/>
        </authorList>
    </citation>
    <scope>NUCLEOTIDE SEQUENCE [LARGE SCALE GENOMIC DNA]</scope>
    <source>
        <strain evidence="2 3">SBC82</strain>
    </source>
</reference>
<sequence length="94" mass="10545">MKQTTWSDEGYTLHHYRDKDQDEVDIVVEDEHGALVGIEVKASATVHANDFKGMRKLLDTCGDDLKLGIVMYDGTKVVPFGDRLFAAPMSCLWV</sequence>
<evidence type="ECO:0000313" key="2">
    <source>
        <dbReference type="EMBL" id="AXC09685.1"/>
    </source>
</evidence>
<name>A0A2Z5FTC6_9BACT</name>
<feature type="domain" description="DUF4143" evidence="1">
    <location>
        <begin position="2"/>
        <end position="43"/>
    </location>
</feature>
<dbReference type="PANTHER" id="PTHR43566:SF2">
    <property type="entry name" value="DUF4143 DOMAIN-CONTAINING PROTEIN"/>
    <property type="match status" value="1"/>
</dbReference>
<gene>
    <name evidence="2" type="ORF">ACPOL_0302</name>
</gene>
<protein>
    <submittedName>
        <fullName evidence="2">ATPase</fullName>
    </submittedName>
</protein>
<organism evidence="2 3">
    <name type="scientific">Acidisarcina polymorpha</name>
    <dbReference type="NCBI Taxonomy" id="2211140"/>
    <lineage>
        <taxon>Bacteria</taxon>
        <taxon>Pseudomonadati</taxon>
        <taxon>Acidobacteriota</taxon>
        <taxon>Terriglobia</taxon>
        <taxon>Terriglobales</taxon>
        <taxon>Acidobacteriaceae</taxon>
        <taxon>Acidisarcina</taxon>
    </lineage>
</organism>